<name>A0ACC1KXD3_9FUNG</name>
<comment type="caution">
    <text evidence="1">The sequence shown here is derived from an EMBL/GenBank/DDBJ whole genome shotgun (WGS) entry which is preliminary data.</text>
</comment>
<sequence>LAAVLVAASAAVARWSPWRPRPGAGKSWAALAPLQARLRVGLERLRKELPALRAEVASLRVDWRPPPLHAIWDRVVFRDARRLIAIKRERKLVADDVPAVASGQRRREIHSSFKYDVNENLFLLRALLRAVWPSLLPMYIADALVQAIEMGVILLEGYILHCMDASAEHAWYHGHVAALLLVLLRVAQSRVDDALTLIGAGWSNVGEALAIEFMRLPLTNAGLRKRAPSSVVGGVDLLLADMRRIQSVLISVPIIAASAWSVFGQVGWLALVPLVVPTLLSLLGVGFAALTGSRRRWQERHYGGTLEHRIHGISRSIRTVKLFGWERVFVDPELQTGRRAARALPWYAPAARAVWYAIESVQYATSQISAGLLIYAYAHTNHGAAARPITNADLFRVSGLVWHLRSQVEQLATRVRGVQDLVRRYNRIERYLRGEFVATLPRTPVPAAGQAVSVAMEGCSFVWDPKAPATPVLRDVSLAAGAGELVAVVGKTGAGKTSLMLAVCSELEMTAGAGGVVGSVAYLEQSPWIMNSSLRENILFGRAFDQPLYDKVIRACAFADDLATWPDGDLTVIGDRGINISGGQRARLALARTLYTQADIYVLDDPLSAVDAHVKRHILEHVILDSGLLAGKLRIVATHTKHVVPFAHQIVTVDDGRATVVRQTPQVYRAAADTAEAAEDEEAPPTAVDAAAETSSKKAGSDEDEDGDGDGDDNDDDGKLKKWSLVENFGYIVRLCGVSAIATVMLTGLVEPITSFVMDGYVLDALRADSDSVGGDIAGMLRYIALTMASEIVQRTVWRLRYLVDCKVIDKNLRQRLRGIFARSLVSAPLSLFDSTTQTQISH</sequence>
<gene>
    <name evidence="1" type="ORF">H4R21_004581</name>
</gene>
<dbReference type="Proteomes" id="UP001140087">
    <property type="component" value="Unassembled WGS sequence"/>
</dbReference>
<keyword evidence="2" id="KW-1185">Reference proteome</keyword>
<dbReference type="EMBL" id="JANBUN010001776">
    <property type="protein sequence ID" value="KAJ2796772.1"/>
    <property type="molecule type" value="Genomic_DNA"/>
</dbReference>
<feature type="non-terminal residue" evidence="1">
    <location>
        <position position="1"/>
    </location>
</feature>
<organism evidence="1 2">
    <name type="scientific">Coemansia helicoidea</name>
    <dbReference type="NCBI Taxonomy" id="1286919"/>
    <lineage>
        <taxon>Eukaryota</taxon>
        <taxon>Fungi</taxon>
        <taxon>Fungi incertae sedis</taxon>
        <taxon>Zoopagomycota</taxon>
        <taxon>Kickxellomycotina</taxon>
        <taxon>Kickxellomycetes</taxon>
        <taxon>Kickxellales</taxon>
        <taxon>Kickxellaceae</taxon>
        <taxon>Coemansia</taxon>
    </lineage>
</organism>
<protein>
    <submittedName>
        <fullName evidence="1">Uncharacterized protein</fullName>
    </submittedName>
</protein>
<accession>A0ACC1KXD3</accession>
<proteinExistence type="predicted"/>
<reference evidence="1" key="1">
    <citation type="submission" date="2022-07" db="EMBL/GenBank/DDBJ databases">
        <title>Phylogenomic reconstructions and comparative analyses of Kickxellomycotina fungi.</title>
        <authorList>
            <person name="Reynolds N.K."/>
            <person name="Stajich J.E."/>
            <person name="Barry K."/>
            <person name="Grigoriev I.V."/>
            <person name="Crous P."/>
            <person name="Smith M.E."/>
        </authorList>
    </citation>
    <scope>NUCLEOTIDE SEQUENCE</scope>
    <source>
        <strain evidence="1">BCRC 34780</strain>
    </source>
</reference>
<evidence type="ECO:0000313" key="2">
    <source>
        <dbReference type="Proteomes" id="UP001140087"/>
    </source>
</evidence>
<evidence type="ECO:0000313" key="1">
    <source>
        <dbReference type="EMBL" id="KAJ2796772.1"/>
    </source>
</evidence>
<feature type="non-terminal residue" evidence="1">
    <location>
        <position position="843"/>
    </location>
</feature>